<comment type="caution">
    <text evidence="1">The sequence shown here is derived from an EMBL/GenBank/DDBJ whole genome shotgun (WGS) entry which is preliminary data.</text>
</comment>
<proteinExistence type="predicted"/>
<keyword evidence="2" id="KW-1185">Reference proteome</keyword>
<dbReference type="NCBIfam" id="TIGR04131">
    <property type="entry name" value="Bac_Flav_CTERM"/>
    <property type="match status" value="1"/>
</dbReference>
<protein>
    <submittedName>
        <fullName evidence="1">Gliding motility-associated C-terminal domain-containing protein</fullName>
    </submittedName>
</protein>
<gene>
    <name evidence="1" type="ORF">P7122_10805</name>
</gene>
<evidence type="ECO:0000313" key="2">
    <source>
        <dbReference type="Proteomes" id="UP001529085"/>
    </source>
</evidence>
<organism evidence="1 2">
    <name type="scientific">Winogradskyella marincola</name>
    <dbReference type="NCBI Taxonomy" id="3037795"/>
    <lineage>
        <taxon>Bacteria</taxon>
        <taxon>Pseudomonadati</taxon>
        <taxon>Bacteroidota</taxon>
        <taxon>Flavobacteriia</taxon>
        <taxon>Flavobacteriales</taxon>
        <taxon>Flavobacteriaceae</taxon>
        <taxon>Winogradskyella</taxon>
    </lineage>
</organism>
<accession>A0ABT6G2U6</accession>
<dbReference type="InterPro" id="IPR026341">
    <property type="entry name" value="T9SS_type_B"/>
</dbReference>
<sequence>MSLVLPLSAQDISLFEQFNGRYDYTAIGNTLNQAENNIDQSFCSLLESSSANLTLDADNQIVKAYLYWAGSGFGDTEVTLNGIQISSEETYNVTYTDTASGQLNYFSCYADITNLILSEGNGTYTFSDMDISADLMSNPGYCSNRTNFGGWSIYVIYQNETLPLNQVNLYQGLEIINRNVQEKEIILDNIDVIDNVGAKIGFLAWEGDNNLNYGESLSINNNVISNPPLNLADNAFNGTNTFTNSTTFYNADLDVYDLENNINIGDTSVSIKLTTGGINENGGFSADLIILNNIITVLNSQLPDATIEVNDYTVNCGDNSIELFYTVNNFNSTDVLPANTPIAFYLDGLLVGQSQTTNSLNIGESETNSTIVTIPEDSNQSITIVAAVDDDGSMSGVVTETNEDNNINFIDIELLVIPDITTLPGLMGCNEGFETSTYNLYNALESIEYEEENISFYTSLEDLETASNPILVPSIYNNTTNPETIYARLESPPCYEVYQFQLSVENCPPYVPNGFSPNDDNYNDWFNIQGLYDVFTEHQLKIYNRYGDVIFEGNNDKPWFGKINRGLNNHGQTVPVGTYFYVLHLNDPNYRPMVGWVYVNY</sequence>
<name>A0ABT6G2U6_9FLAO</name>
<dbReference type="Proteomes" id="UP001529085">
    <property type="component" value="Unassembled WGS sequence"/>
</dbReference>
<dbReference type="Pfam" id="PF13585">
    <property type="entry name" value="CHU_C"/>
    <property type="match status" value="1"/>
</dbReference>
<evidence type="ECO:0000313" key="1">
    <source>
        <dbReference type="EMBL" id="MDG4716366.1"/>
    </source>
</evidence>
<dbReference type="EMBL" id="JARSBN010000005">
    <property type="protein sequence ID" value="MDG4716366.1"/>
    <property type="molecule type" value="Genomic_DNA"/>
</dbReference>
<dbReference type="RefSeq" id="WP_278005812.1">
    <property type="nucleotide sequence ID" value="NZ_JARSBN010000005.1"/>
</dbReference>
<reference evidence="1 2" key="1">
    <citation type="submission" date="2023-03" db="EMBL/GenBank/DDBJ databases">
        <title>Strain YYF002 represents a novel species in the genus Winogradskyella isolated from seawater.</title>
        <authorList>
            <person name="Fu Z.-Y."/>
        </authorList>
    </citation>
    <scope>NUCLEOTIDE SEQUENCE [LARGE SCALE GENOMIC DNA]</scope>
    <source>
        <strain evidence="1 2">YYF002</strain>
    </source>
</reference>